<protein>
    <submittedName>
        <fullName evidence="2">Uncharacterized protein</fullName>
    </submittedName>
</protein>
<reference evidence="3" key="1">
    <citation type="submission" date="2017-06" db="EMBL/GenBank/DDBJ databases">
        <authorList>
            <person name="Varghese N."/>
            <person name="Submissions S."/>
        </authorList>
    </citation>
    <scope>NUCLEOTIDE SEQUENCE [LARGE SCALE GENOMIC DNA]</scope>
    <source>
        <strain evidence="3">DSM 137</strain>
    </source>
</reference>
<evidence type="ECO:0000256" key="1">
    <source>
        <dbReference type="SAM" id="MobiDB-lite"/>
    </source>
</evidence>
<dbReference type="AlphaFoldDB" id="A0A212S603"/>
<sequence>MDQNRRKFRAFGLLLATGFASGLFVQFNAPGLYFAPAPRIEPATEAPTAMTVSLAQEEAPVAGDPAPARQSGEDQAKAAPAEPSTQGAEIAGVEPAQENPPPDAEEATAPVLRRYDALAAVIGNTLEIVGPDGALRHIYFAPRGLVAEFDAKTIEVRQWSRDDDHLCRTFGADLRECFYLAVELDPALHRGAAAALEARIRDSAVGTAIGTVQGFGDGEVRLRRGDLRGLPDYVPLMDDKPGRDWTGAAGAEPFVGALLLRGAADEDRAATFFAPNGQLFEVKRLTRRSVSLSIWNWRREGDRVCRSVDAPPGETAEECAHVRVAGGRIEFAEAAPARRAYLRWPWPGEEDGDGASRAAMAAEINLAPAAGASQGAFKGSITDLR</sequence>
<proteinExistence type="predicted"/>
<feature type="region of interest" description="Disordered" evidence="1">
    <location>
        <begin position="55"/>
        <end position="87"/>
    </location>
</feature>
<name>A0A212S603_RHOAC</name>
<dbReference type="Proteomes" id="UP000198418">
    <property type="component" value="Unassembled WGS sequence"/>
</dbReference>
<dbReference type="EMBL" id="FYDG01000013">
    <property type="protein sequence ID" value="SNB80659.1"/>
    <property type="molecule type" value="Genomic_DNA"/>
</dbReference>
<gene>
    <name evidence="2" type="ORF">SAMN06265338_11369</name>
</gene>
<keyword evidence="3" id="KW-1185">Reference proteome</keyword>
<organism evidence="2 3">
    <name type="scientific">Rhodoblastus acidophilus</name>
    <name type="common">Rhodopseudomonas acidophila</name>
    <dbReference type="NCBI Taxonomy" id="1074"/>
    <lineage>
        <taxon>Bacteria</taxon>
        <taxon>Pseudomonadati</taxon>
        <taxon>Pseudomonadota</taxon>
        <taxon>Alphaproteobacteria</taxon>
        <taxon>Hyphomicrobiales</taxon>
        <taxon>Rhodoblastaceae</taxon>
        <taxon>Rhodoblastus</taxon>
    </lineage>
</organism>
<evidence type="ECO:0000313" key="2">
    <source>
        <dbReference type="EMBL" id="SNB80659.1"/>
    </source>
</evidence>
<dbReference type="RefSeq" id="WP_088522018.1">
    <property type="nucleotide sequence ID" value="NZ_FYDG01000013.1"/>
</dbReference>
<accession>A0A212S603</accession>
<evidence type="ECO:0000313" key="3">
    <source>
        <dbReference type="Proteomes" id="UP000198418"/>
    </source>
</evidence>